<sequence length="431" mass="48719">ERERERERDDERMSGNEPHLQALSARSRAASTNDSRFGYGGISEKISRLNDILRSLETRRSANTAENGYPMTWPPPLYNSARLLETKAALERSGHSLLNTRFRSGDGANEMPPSYIADGWDLQHRGSVLGTLRARHGQCGMVDTFMGHHQSASQSMPQCIGMHDMGRLASTSSMRKTLSRPRDSVLSTPGMDVCALPSYYRCSNDEYNMGHDYLCHPSENGYLYVPNDQPPLQKSTQSSCKPTDQRMTPFPVHPDARAHPSSVNVVDLAHTILARLEQLEMQQRAANRTPKLHHLSKKGSACKVGVDQKICRQRKGSFGEKGLLQLVRRRVKGDMPHAFGGQDSAKCKESITKHGDQETEKRFQRLENELELCWSAINQLCIDNEHFREEQRRWTQRTGTLQQLNENHLHVKPTYTSPKSKGRKLIASEAM</sequence>
<reference evidence="2" key="1">
    <citation type="submission" date="2021-01" db="EMBL/GenBank/DDBJ databases">
        <title>Adiantum capillus-veneris genome.</title>
        <authorList>
            <person name="Fang Y."/>
            <person name="Liao Q."/>
        </authorList>
    </citation>
    <scope>NUCLEOTIDE SEQUENCE</scope>
    <source>
        <strain evidence="2">H3</strain>
        <tissue evidence="2">Leaf</tissue>
    </source>
</reference>
<evidence type="ECO:0000313" key="2">
    <source>
        <dbReference type="EMBL" id="KAI5081262.1"/>
    </source>
</evidence>
<dbReference type="OrthoDB" id="1997405at2759"/>
<dbReference type="Proteomes" id="UP000886520">
    <property type="component" value="Chromosome 4"/>
</dbReference>
<dbReference type="EMBL" id="JABFUD020000004">
    <property type="protein sequence ID" value="KAI5081262.1"/>
    <property type="molecule type" value="Genomic_DNA"/>
</dbReference>
<name>A0A9D4ZPK7_ADICA</name>
<feature type="non-terminal residue" evidence="2">
    <location>
        <position position="1"/>
    </location>
</feature>
<accession>A0A9D4ZPK7</accession>
<keyword evidence="3" id="KW-1185">Reference proteome</keyword>
<dbReference type="AlphaFoldDB" id="A0A9D4ZPK7"/>
<proteinExistence type="predicted"/>
<comment type="caution">
    <text evidence="2">The sequence shown here is derived from an EMBL/GenBank/DDBJ whole genome shotgun (WGS) entry which is preliminary data.</text>
</comment>
<gene>
    <name evidence="2" type="ORF">GOP47_0004445</name>
</gene>
<evidence type="ECO:0000313" key="3">
    <source>
        <dbReference type="Proteomes" id="UP000886520"/>
    </source>
</evidence>
<feature type="region of interest" description="Disordered" evidence="1">
    <location>
        <begin position="412"/>
        <end position="431"/>
    </location>
</feature>
<feature type="compositionally biased region" description="Basic and acidic residues" evidence="1">
    <location>
        <begin position="1"/>
        <end position="14"/>
    </location>
</feature>
<feature type="region of interest" description="Disordered" evidence="1">
    <location>
        <begin position="1"/>
        <end position="37"/>
    </location>
</feature>
<protein>
    <submittedName>
        <fullName evidence="2">Uncharacterized protein</fullName>
    </submittedName>
</protein>
<organism evidence="2 3">
    <name type="scientific">Adiantum capillus-veneris</name>
    <name type="common">Maidenhair fern</name>
    <dbReference type="NCBI Taxonomy" id="13818"/>
    <lineage>
        <taxon>Eukaryota</taxon>
        <taxon>Viridiplantae</taxon>
        <taxon>Streptophyta</taxon>
        <taxon>Embryophyta</taxon>
        <taxon>Tracheophyta</taxon>
        <taxon>Polypodiopsida</taxon>
        <taxon>Polypodiidae</taxon>
        <taxon>Polypodiales</taxon>
        <taxon>Pteridineae</taxon>
        <taxon>Pteridaceae</taxon>
        <taxon>Vittarioideae</taxon>
        <taxon>Adiantum</taxon>
    </lineage>
</organism>
<evidence type="ECO:0000256" key="1">
    <source>
        <dbReference type="SAM" id="MobiDB-lite"/>
    </source>
</evidence>